<evidence type="ECO:0000313" key="3">
    <source>
        <dbReference type="EMBL" id="NMN93766.1"/>
    </source>
</evidence>
<evidence type="ECO:0000256" key="2">
    <source>
        <dbReference type="ARBA" id="ARBA00023136"/>
    </source>
</evidence>
<reference evidence="3 4" key="1">
    <citation type="submission" date="2019-05" db="EMBL/GenBank/DDBJ databases">
        <authorList>
            <person name="Lee S.D."/>
        </authorList>
    </citation>
    <scope>NUCLEOTIDE SEQUENCE [LARGE SCALE GENOMIC DNA]</scope>
    <source>
        <strain evidence="3 4">YC2-7</strain>
    </source>
</reference>
<keyword evidence="4" id="KW-1185">Reference proteome</keyword>
<keyword evidence="2" id="KW-0472">Membrane</keyword>
<dbReference type="PANTHER" id="PTHR37042:SF4">
    <property type="entry name" value="OUTER MEMBRANE PROTEIN RV1973"/>
    <property type="match status" value="1"/>
</dbReference>
<comment type="caution">
    <text evidence="3">The sequence shown here is derived from an EMBL/GenBank/DDBJ whole genome shotgun (WGS) entry which is preliminary data.</text>
</comment>
<evidence type="ECO:0000313" key="4">
    <source>
        <dbReference type="Proteomes" id="UP000535543"/>
    </source>
</evidence>
<dbReference type="PANTHER" id="PTHR37042">
    <property type="entry name" value="OUTER MEMBRANE PROTEIN RV1973"/>
    <property type="match status" value="1"/>
</dbReference>
<sequence>MAATFTAFAGVLLRDHHDASDQRGQDAAILSAANSGVTAMISVRDSSAADDVNKVLDLSTGTFKKDFEARSRSFIGIVQQAKVVTQGQVVAEGIESRDGDSATVLVSATSSVSNAAGANNESRSWRLRVTMTDDGGQYKMSKVDFVA</sequence>
<proteinExistence type="predicted"/>
<reference evidence="3 4" key="2">
    <citation type="submission" date="2020-06" db="EMBL/GenBank/DDBJ databases">
        <title>Antribacter stalactiti gen. nov., sp. nov., a new member of the family Nacardiaceae isolated from a cave.</title>
        <authorList>
            <person name="Kim I.S."/>
        </authorList>
    </citation>
    <scope>NUCLEOTIDE SEQUENCE [LARGE SCALE GENOMIC DNA]</scope>
    <source>
        <strain evidence="3 4">YC2-7</strain>
    </source>
</reference>
<protein>
    <recommendedName>
        <fullName evidence="5">Mce-associated membrane protein</fullName>
    </recommendedName>
</protein>
<gene>
    <name evidence="3" type="ORF">FGL95_01770</name>
</gene>
<dbReference type="EMBL" id="VCQU01000001">
    <property type="protein sequence ID" value="NMN93766.1"/>
    <property type="molecule type" value="Genomic_DNA"/>
</dbReference>
<accession>A0A848K817</accession>
<evidence type="ECO:0000256" key="1">
    <source>
        <dbReference type="ARBA" id="ARBA00004370"/>
    </source>
</evidence>
<comment type="subcellular location">
    <subcellularLocation>
        <location evidence="1">Membrane</location>
    </subcellularLocation>
</comment>
<dbReference type="RefSeq" id="WP_169584457.1">
    <property type="nucleotide sequence ID" value="NZ_VCQU01000001.1"/>
</dbReference>
<name>A0A848K817_9NOCA</name>
<organism evidence="3 4">
    <name type="scientific">Antrihabitans stalactiti</name>
    <dbReference type="NCBI Taxonomy" id="2584121"/>
    <lineage>
        <taxon>Bacteria</taxon>
        <taxon>Bacillati</taxon>
        <taxon>Actinomycetota</taxon>
        <taxon>Actinomycetes</taxon>
        <taxon>Mycobacteriales</taxon>
        <taxon>Nocardiaceae</taxon>
        <taxon>Antrihabitans</taxon>
    </lineage>
</organism>
<dbReference type="Proteomes" id="UP000535543">
    <property type="component" value="Unassembled WGS sequence"/>
</dbReference>
<dbReference type="AlphaFoldDB" id="A0A848K817"/>
<evidence type="ECO:0008006" key="5">
    <source>
        <dbReference type="Google" id="ProtNLM"/>
    </source>
</evidence>
<dbReference type="GO" id="GO:0016020">
    <property type="term" value="C:membrane"/>
    <property type="evidence" value="ECO:0007669"/>
    <property type="project" value="UniProtKB-SubCell"/>
</dbReference>